<dbReference type="AlphaFoldDB" id="A0A8D1DYH4"/>
<protein>
    <submittedName>
        <fullName evidence="2">Uncharacterized protein</fullName>
    </submittedName>
</protein>
<organism evidence="2 3">
    <name type="scientific">Sus scrofa</name>
    <name type="common">Pig</name>
    <dbReference type="NCBI Taxonomy" id="9823"/>
    <lineage>
        <taxon>Eukaryota</taxon>
        <taxon>Metazoa</taxon>
        <taxon>Chordata</taxon>
        <taxon>Craniata</taxon>
        <taxon>Vertebrata</taxon>
        <taxon>Euteleostomi</taxon>
        <taxon>Mammalia</taxon>
        <taxon>Eutheria</taxon>
        <taxon>Laurasiatheria</taxon>
        <taxon>Artiodactyla</taxon>
        <taxon>Suina</taxon>
        <taxon>Suidae</taxon>
        <taxon>Sus</taxon>
    </lineage>
</organism>
<dbReference type="Ensembl" id="ENSSSCT00040031795.1">
    <property type="protein sequence ID" value="ENSSSCP00040013210.1"/>
    <property type="gene ID" value="ENSSSCG00040023769.1"/>
</dbReference>
<dbReference type="Proteomes" id="UP000694722">
    <property type="component" value="Unplaced"/>
</dbReference>
<name>A0A8D1DYH4_PIG</name>
<keyword evidence="1" id="KW-0472">Membrane</keyword>
<keyword evidence="1" id="KW-0812">Transmembrane</keyword>
<evidence type="ECO:0000313" key="2">
    <source>
        <dbReference type="Ensembl" id="ENSSSCP00040013210.1"/>
    </source>
</evidence>
<keyword evidence="1" id="KW-1133">Transmembrane helix</keyword>
<accession>A0A8D1DYH4</accession>
<feature type="transmembrane region" description="Helical" evidence="1">
    <location>
        <begin position="50"/>
        <end position="70"/>
    </location>
</feature>
<proteinExistence type="predicted"/>
<sequence length="130" mass="14875">MPRSGIAGSNGHSICSFLRNLHTVFHSGCTNVHSHQQCNRVPFSPYPPQHLLFVDCLMMAILAGVRWYLIEVFIYSSLIMSDAEHLFMCVLAICMSSLENCLFRSSAHFLMRLLFFFCIETQNMFINFGD</sequence>
<evidence type="ECO:0000313" key="3">
    <source>
        <dbReference type="Proteomes" id="UP000694722"/>
    </source>
</evidence>
<reference evidence="2" key="1">
    <citation type="submission" date="2025-08" db="UniProtKB">
        <authorList>
            <consortium name="Ensembl"/>
        </authorList>
    </citation>
    <scope>IDENTIFICATION</scope>
</reference>
<evidence type="ECO:0000256" key="1">
    <source>
        <dbReference type="SAM" id="Phobius"/>
    </source>
</evidence>